<evidence type="ECO:0000256" key="7">
    <source>
        <dbReference type="SAM" id="Phobius"/>
    </source>
</evidence>
<comment type="similarity">
    <text evidence="2">Belongs to the CPA3 antiporters (TC 2.A.63) subunit E family.</text>
</comment>
<dbReference type="InterPro" id="IPR002758">
    <property type="entry name" value="Cation_antiport_E"/>
</dbReference>
<comment type="subcellular location">
    <subcellularLocation>
        <location evidence="1">Cell membrane</location>
        <topology evidence="1">Multi-pass membrane protein</topology>
    </subcellularLocation>
</comment>
<evidence type="ECO:0000256" key="1">
    <source>
        <dbReference type="ARBA" id="ARBA00004651"/>
    </source>
</evidence>
<evidence type="ECO:0000256" key="2">
    <source>
        <dbReference type="ARBA" id="ARBA00006228"/>
    </source>
</evidence>
<evidence type="ECO:0000256" key="4">
    <source>
        <dbReference type="ARBA" id="ARBA00022692"/>
    </source>
</evidence>
<keyword evidence="3" id="KW-1003">Cell membrane</keyword>
<keyword evidence="6 7" id="KW-0472">Membrane</keyword>
<evidence type="ECO:0000256" key="5">
    <source>
        <dbReference type="ARBA" id="ARBA00022989"/>
    </source>
</evidence>
<keyword evidence="5 7" id="KW-1133">Transmembrane helix</keyword>
<protein>
    <submittedName>
        <fullName evidence="8">Multicomponent Na+:H+ antiporter subunit E</fullName>
    </submittedName>
</protein>
<accession>A0ABM9HZW9</accession>
<sequence>MFVTLVKSAIRRVLLLVVCWWALTEGDSSAWAFGIPVILIALASSILINPSTRGRIHSLPGFAGFFLWHSLLGGIDVARRALHPKMPLAPALIDFPLRLDDQAAITLLIYTINLLPGTIVVEFEERRLGIHVLDRRLPVFESLRTVETRVAVLFGFQLTDMEDLSNA</sequence>
<feature type="transmembrane region" description="Helical" evidence="7">
    <location>
        <begin position="56"/>
        <end position="78"/>
    </location>
</feature>
<evidence type="ECO:0000256" key="3">
    <source>
        <dbReference type="ARBA" id="ARBA00022475"/>
    </source>
</evidence>
<evidence type="ECO:0000313" key="8">
    <source>
        <dbReference type="EMBL" id="CAI8798455.1"/>
    </source>
</evidence>
<dbReference type="PANTHER" id="PTHR34584:SF1">
    <property type="entry name" value="NA(+)_H(+) ANTIPORTER SUBUNIT E1"/>
    <property type="match status" value="1"/>
</dbReference>
<keyword evidence="9" id="KW-1185">Reference proteome</keyword>
<reference evidence="8 9" key="1">
    <citation type="submission" date="2023-03" db="EMBL/GenBank/DDBJ databases">
        <authorList>
            <person name="Pearce D."/>
        </authorList>
    </citation>
    <scope>NUCLEOTIDE SEQUENCE [LARGE SCALE GENOMIC DNA]</scope>
    <source>
        <strain evidence="8">Msz</strain>
    </source>
</reference>
<dbReference type="PANTHER" id="PTHR34584">
    <property type="entry name" value="NA(+)/H(+) ANTIPORTER SUBUNIT E1"/>
    <property type="match status" value="1"/>
</dbReference>
<evidence type="ECO:0000313" key="9">
    <source>
        <dbReference type="Proteomes" id="UP001162030"/>
    </source>
</evidence>
<dbReference type="Pfam" id="PF01899">
    <property type="entry name" value="MNHE"/>
    <property type="match status" value="1"/>
</dbReference>
<evidence type="ECO:0000256" key="6">
    <source>
        <dbReference type="ARBA" id="ARBA00023136"/>
    </source>
</evidence>
<name>A0ABM9HZW9_9GAMM</name>
<organism evidence="8 9">
    <name type="scientific">Methylocaldum szegediense</name>
    <dbReference type="NCBI Taxonomy" id="73780"/>
    <lineage>
        <taxon>Bacteria</taxon>
        <taxon>Pseudomonadati</taxon>
        <taxon>Pseudomonadota</taxon>
        <taxon>Gammaproteobacteria</taxon>
        <taxon>Methylococcales</taxon>
        <taxon>Methylococcaceae</taxon>
        <taxon>Methylocaldum</taxon>
    </lineage>
</organism>
<gene>
    <name evidence="8" type="ORF">MSZNOR_1541</name>
</gene>
<proteinExistence type="inferred from homology"/>
<keyword evidence="4 7" id="KW-0812">Transmembrane</keyword>
<dbReference type="EMBL" id="OX458333">
    <property type="protein sequence ID" value="CAI8798455.1"/>
    <property type="molecule type" value="Genomic_DNA"/>
</dbReference>
<dbReference type="Proteomes" id="UP001162030">
    <property type="component" value="Chromosome"/>
</dbReference>